<evidence type="ECO:0000256" key="5">
    <source>
        <dbReference type="ARBA" id="ARBA00022692"/>
    </source>
</evidence>
<keyword evidence="3" id="KW-0813">Transport</keyword>
<dbReference type="GO" id="GO:0015293">
    <property type="term" value="F:symporter activity"/>
    <property type="evidence" value="ECO:0007669"/>
    <property type="project" value="UniProtKB-KW"/>
</dbReference>
<keyword evidence="7 9" id="KW-1133">Transmembrane helix</keyword>
<name>A0A3B7QWP9_9BACT</name>
<feature type="transmembrane region" description="Helical" evidence="9">
    <location>
        <begin position="159"/>
        <end position="182"/>
    </location>
</feature>
<dbReference type="FunFam" id="1.20.1250.20:FF:000001">
    <property type="entry name" value="Dicarboxylate MFS transporter"/>
    <property type="match status" value="1"/>
</dbReference>
<evidence type="ECO:0000256" key="9">
    <source>
        <dbReference type="SAM" id="Phobius"/>
    </source>
</evidence>
<dbReference type="PROSITE" id="PS00216">
    <property type="entry name" value="SUGAR_TRANSPORT_1"/>
    <property type="match status" value="1"/>
</dbReference>
<feature type="domain" description="Major facilitator superfamily (MFS) profile" evidence="10">
    <location>
        <begin position="22"/>
        <end position="429"/>
    </location>
</feature>
<feature type="transmembrane region" description="Helical" evidence="9">
    <location>
        <begin position="65"/>
        <end position="86"/>
    </location>
</feature>
<dbReference type="CDD" id="cd17367">
    <property type="entry name" value="MFS_KgtP"/>
    <property type="match status" value="1"/>
</dbReference>
<evidence type="ECO:0000256" key="4">
    <source>
        <dbReference type="ARBA" id="ARBA00022475"/>
    </source>
</evidence>
<evidence type="ECO:0000256" key="1">
    <source>
        <dbReference type="ARBA" id="ARBA00004651"/>
    </source>
</evidence>
<dbReference type="InterPro" id="IPR011701">
    <property type="entry name" value="MFS"/>
</dbReference>
<comment type="subcellular location">
    <subcellularLocation>
        <location evidence="1">Cell membrane</location>
        <topology evidence="1">Multi-pass membrane protein</topology>
    </subcellularLocation>
</comment>
<dbReference type="Proteomes" id="UP000262802">
    <property type="component" value="Chromosome"/>
</dbReference>
<dbReference type="InterPro" id="IPR036259">
    <property type="entry name" value="MFS_trans_sf"/>
</dbReference>
<feature type="transmembrane region" description="Helical" evidence="9">
    <location>
        <begin position="374"/>
        <end position="395"/>
    </location>
</feature>
<dbReference type="InterPro" id="IPR020846">
    <property type="entry name" value="MFS_dom"/>
</dbReference>
<dbReference type="PROSITE" id="PS50850">
    <property type="entry name" value="MFS"/>
    <property type="match status" value="1"/>
</dbReference>
<dbReference type="RefSeq" id="WP_119445115.1">
    <property type="nucleotide sequence ID" value="NZ_CP032317.1"/>
</dbReference>
<feature type="transmembrane region" description="Helical" evidence="9">
    <location>
        <begin position="194"/>
        <end position="213"/>
    </location>
</feature>
<dbReference type="FunFam" id="1.20.1250.20:FF:000300">
    <property type="entry name" value="Dicarboxylate MFS transporter"/>
    <property type="match status" value="1"/>
</dbReference>
<organism evidence="11 12">
    <name type="scientific">Hymenobacter oligotrophus</name>
    <dbReference type="NCBI Taxonomy" id="2319843"/>
    <lineage>
        <taxon>Bacteria</taxon>
        <taxon>Pseudomonadati</taxon>
        <taxon>Bacteroidota</taxon>
        <taxon>Cytophagia</taxon>
        <taxon>Cytophagales</taxon>
        <taxon>Hymenobacteraceae</taxon>
        <taxon>Hymenobacter</taxon>
    </lineage>
</organism>
<evidence type="ECO:0000256" key="7">
    <source>
        <dbReference type="ARBA" id="ARBA00022989"/>
    </source>
</evidence>
<dbReference type="PANTHER" id="PTHR43528">
    <property type="entry name" value="ALPHA-KETOGLUTARATE PERMEASE"/>
    <property type="match status" value="1"/>
</dbReference>
<dbReference type="EMBL" id="CP032317">
    <property type="protein sequence ID" value="AYA37548.1"/>
    <property type="molecule type" value="Genomic_DNA"/>
</dbReference>
<feature type="transmembrane region" description="Helical" evidence="9">
    <location>
        <begin position="286"/>
        <end position="304"/>
    </location>
</feature>
<accession>A0A3B7QWP9</accession>
<evidence type="ECO:0000313" key="11">
    <source>
        <dbReference type="EMBL" id="AYA37548.1"/>
    </source>
</evidence>
<evidence type="ECO:0000259" key="10">
    <source>
        <dbReference type="PROSITE" id="PS50850"/>
    </source>
</evidence>
<evidence type="ECO:0000256" key="3">
    <source>
        <dbReference type="ARBA" id="ARBA00022448"/>
    </source>
</evidence>
<protein>
    <submittedName>
        <fullName evidence="11">MFS transporter</fullName>
    </submittedName>
</protein>
<sequence>MFVPASPPSSPPVRSAAARIRSIVSGSIGNLVEWYDWYVYSAFALYFAPSFFPQGNLTAQLLNSAAIFAVGFLMRPLGGWLLGLYADRHGRKAALLLSVLLMCGGSLLIALTPGYQRIGVAAPVLLVLARLLQGLSVGGEYGTSATYLSEMATARHRGFYSSFQYVTLLAGQLLALLVQLALQRLLTPAALHDWGWRVPFAIGALAAVVALYLRRSMHETEAFVQQTAHPAAAESKLRALLRHPRELLTVVGLTLGGTIAFYTFTTYAQKFLVNTAGFSKAEATQISFWALAVALLLQPLMGALSDRVGRRPVLLFFGVGATLGTVPLLTLLAQARSSWAAFGLLAVAMVIMSGYTSINAVVKAELFPTHIRALGVGLPYALTVAIFGGSAEYGALLAKSQGIEAAYYWYVTACAALSLLVYWRMPDTKQTSRI</sequence>
<dbReference type="PANTHER" id="PTHR43528:SF5">
    <property type="entry name" value="PROLINE_BETAINE TRANSPORTER"/>
    <property type="match status" value="1"/>
</dbReference>
<feature type="transmembrane region" description="Helical" evidence="9">
    <location>
        <begin position="313"/>
        <end position="333"/>
    </location>
</feature>
<gene>
    <name evidence="11" type="ORF">D3Y59_11110</name>
</gene>
<feature type="transmembrane region" description="Helical" evidence="9">
    <location>
        <begin position="118"/>
        <end position="138"/>
    </location>
</feature>
<keyword evidence="12" id="KW-1185">Reference proteome</keyword>
<dbReference type="OrthoDB" id="9783227at2"/>
<keyword evidence="6" id="KW-0769">Symport</keyword>
<keyword evidence="5 9" id="KW-0812">Transmembrane</keyword>
<dbReference type="AlphaFoldDB" id="A0A3B7QWP9"/>
<evidence type="ECO:0000313" key="12">
    <source>
        <dbReference type="Proteomes" id="UP000262802"/>
    </source>
</evidence>
<evidence type="ECO:0000256" key="8">
    <source>
        <dbReference type="ARBA" id="ARBA00023136"/>
    </source>
</evidence>
<keyword evidence="8 9" id="KW-0472">Membrane</keyword>
<dbReference type="Gene3D" id="1.20.1250.20">
    <property type="entry name" value="MFS general substrate transporter like domains"/>
    <property type="match status" value="2"/>
</dbReference>
<feature type="transmembrane region" description="Helical" evidence="9">
    <location>
        <begin position="247"/>
        <end position="266"/>
    </location>
</feature>
<feature type="transmembrane region" description="Helical" evidence="9">
    <location>
        <begin position="339"/>
        <end position="362"/>
    </location>
</feature>
<dbReference type="InterPro" id="IPR005829">
    <property type="entry name" value="Sugar_transporter_CS"/>
</dbReference>
<dbReference type="KEGG" id="hyh:D3Y59_11110"/>
<dbReference type="SUPFAM" id="SSF103473">
    <property type="entry name" value="MFS general substrate transporter"/>
    <property type="match status" value="1"/>
</dbReference>
<dbReference type="GO" id="GO:0005886">
    <property type="term" value="C:plasma membrane"/>
    <property type="evidence" value="ECO:0007669"/>
    <property type="project" value="UniProtKB-SubCell"/>
</dbReference>
<feature type="transmembrane region" description="Helical" evidence="9">
    <location>
        <begin position="93"/>
        <end position="112"/>
    </location>
</feature>
<dbReference type="Pfam" id="PF07690">
    <property type="entry name" value="MFS_1"/>
    <property type="match status" value="1"/>
</dbReference>
<keyword evidence="4" id="KW-1003">Cell membrane</keyword>
<dbReference type="InterPro" id="IPR051084">
    <property type="entry name" value="H+-coupled_symporters"/>
</dbReference>
<evidence type="ECO:0000256" key="6">
    <source>
        <dbReference type="ARBA" id="ARBA00022847"/>
    </source>
</evidence>
<evidence type="ECO:0000256" key="2">
    <source>
        <dbReference type="ARBA" id="ARBA00008240"/>
    </source>
</evidence>
<reference evidence="11 12" key="1">
    <citation type="submission" date="2018-09" db="EMBL/GenBank/DDBJ databases">
        <title>Hymenobacter medium sp. nov., isolated from R2A medium.</title>
        <authorList>
            <person name="Yingchao G."/>
        </authorList>
    </citation>
    <scope>NUCLEOTIDE SEQUENCE [LARGE SCALE GENOMIC DNA]</scope>
    <source>
        <strain evidence="12">sh-6</strain>
    </source>
</reference>
<feature type="transmembrane region" description="Helical" evidence="9">
    <location>
        <begin position="407"/>
        <end position="425"/>
    </location>
</feature>
<dbReference type="PROSITE" id="PS00217">
    <property type="entry name" value="SUGAR_TRANSPORT_2"/>
    <property type="match status" value="1"/>
</dbReference>
<proteinExistence type="inferred from homology"/>
<comment type="similarity">
    <text evidence="2">Belongs to the major facilitator superfamily. Metabolite:H+ Symporter (MHS) family (TC 2.A.1.6) family.</text>
</comment>